<dbReference type="PANTHER" id="PTHR23521:SF3">
    <property type="entry name" value="MFS TRANSPORTER"/>
    <property type="match status" value="1"/>
</dbReference>
<reference evidence="7" key="1">
    <citation type="journal article" date="2019" name="Int. J. Syst. Evol. Microbiol.">
        <title>The Global Catalogue of Microorganisms (GCM) 10K type strain sequencing project: providing services to taxonomists for standard genome sequencing and annotation.</title>
        <authorList>
            <consortium name="The Broad Institute Genomics Platform"/>
            <consortium name="The Broad Institute Genome Sequencing Center for Infectious Disease"/>
            <person name="Wu L."/>
            <person name="Ma J."/>
        </authorList>
    </citation>
    <scope>NUCLEOTIDE SEQUENCE [LARGE SCALE GENOMIC DNA]</scope>
    <source>
        <strain evidence="7">JCM 17555</strain>
    </source>
</reference>
<dbReference type="RefSeq" id="WP_344803370.1">
    <property type="nucleotide sequence ID" value="NZ_BAABBO010000001.1"/>
</dbReference>
<feature type="compositionally biased region" description="Basic and acidic residues" evidence="4">
    <location>
        <begin position="439"/>
        <end position="451"/>
    </location>
</feature>
<name>A0ABP7NN77_9GAMM</name>
<dbReference type="InterPro" id="IPR036259">
    <property type="entry name" value="MFS_trans_sf"/>
</dbReference>
<dbReference type="Gene3D" id="1.20.1250.20">
    <property type="entry name" value="MFS general substrate transporter like domains"/>
    <property type="match status" value="2"/>
</dbReference>
<feature type="transmembrane region" description="Helical" evidence="5">
    <location>
        <begin position="290"/>
        <end position="310"/>
    </location>
</feature>
<evidence type="ECO:0000256" key="4">
    <source>
        <dbReference type="SAM" id="MobiDB-lite"/>
    </source>
</evidence>
<feature type="transmembrane region" description="Helical" evidence="5">
    <location>
        <begin position="331"/>
        <end position="350"/>
    </location>
</feature>
<feature type="transmembrane region" description="Helical" evidence="5">
    <location>
        <begin position="356"/>
        <end position="375"/>
    </location>
</feature>
<dbReference type="PANTHER" id="PTHR23521">
    <property type="entry name" value="TRANSPORTER MFS SUPERFAMILY"/>
    <property type="match status" value="1"/>
</dbReference>
<feature type="transmembrane region" description="Helical" evidence="5">
    <location>
        <begin position="157"/>
        <end position="179"/>
    </location>
</feature>
<gene>
    <name evidence="6" type="ORF">GCM10022278_07340</name>
</gene>
<dbReference type="EMBL" id="BAABBO010000001">
    <property type="protein sequence ID" value="GAA3950744.1"/>
    <property type="molecule type" value="Genomic_DNA"/>
</dbReference>
<proteinExistence type="predicted"/>
<keyword evidence="2 5" id="KW-1133">Transmembrane helix</keyword>
<organism evidence="6 7">
    <name type="scientific">Allohahella marinimesophila</name>
    <dbReference type="NCBI Taxonomy" id="1054972"/>
    <lineage>
        <taxon>Bacteria</taxon>
        <taxon>Pseudomonadati</taxon>
        <taxon>Pseudomonadota</taxon>
        <taxon>Gammaproteobacteria</taxon>
        <taxon>Oceanospirillales</taxon>
        <taxon>Hahellaceae</taxon>
        <taxon>Allohahella</taxon>
    </lineage>
</organism>
<keyword evidence="7" id="KW-1185">Reference proteome</keyword>
<evidence type="ECO:0000256" key="3">
    <source>
        <dbReference type="ARBA" id="ARBA00023136"/>
    </source>
</evidence>
<dbReference type="Pfam" id="PF07690">
    <property type="entry name" value="MFS_1"/>
    <property type="match status" value="1"/>
</dbReference>
<evidence type="ECO:0000256" key="2">
    <source>
        <dbReference type="ARBA" id="ARBA00022989"/>
    </source>
</evidence>
<feature type="transmembrane region" description="Helical" evidence="5">
    <location>
        <begin position="75"/>
        <end position="94"/>
    </location>
</feature>
<feature type="transmembrane region" description="Helical" evidence="5">
    <location>
        <begin position="134"/>
        <end position="151"/>
    </location>
</feature>
<feature type="transmembrane region" description="Helical" evidence="5">
    <location>
        <begin position="265"/>
        <end position="284"/>
    </location>
</feature>
<accession>A0ABP7NN77</accession>
<dbReference type="InterPro" id="IPR047200">
    <property type="entry name" value="MFS_YcaD-like"/>
</dbReference>
<evidence type="ECO:0000256" key="1">
    <source>
        <dbReference type="ARBA" id="ARBA00022692"/>
    </source>
</evidence>
<keyword evidence="1 5" id="KW-0812">Transmembrane</keyword>
<feature type="region of interest" description="Disordered" evidence="4">
    <location>
        <begin position="428"/>
        <end position="451"/>
    </location>
</feature>
<dbReference type="Proteomes" id="UP001501337">
    <property type="component" value="Unassembled WGS sequence"/>
</dbReference>
<protein>
    <submittedName>
        <fullName evidence="6">MFS transporter</fullName>
    </submittedName>
</protein>
<feature type="transmembrane region" description="Helical" evidence="5">
    <location>
        <begin position="200"/>
        <end position="221"/>
    </location>
</feature>
<keyword evidence="3 5" id="KW-0472">Membrane</keyword>
<dbReference type="SUPFAM" id="SSF103473">
    <property type="entry name" value="MFS general substrate transporter"/>
    <property type="match status" value="1"/>
</dbReference>
<feature type="transmembrane region" description="Helical" evidence="5">
    <location>
        <begin position="100"/>
        <end position="122"/>
    </location>
</feature>
<dbReference type="InterPro" id="IPR011701">
    <property type="entry name" value="MFS"/>
</dbReference>
<feature type="transmembrane region" description="Helical" evidence="5">
    <location>
        <begin position="233"/>
        <end position="253"/>
    </location>
</feature>
<evidence type="ECO:0000313" key="6">
    <source>
        <dbReference type="EMBL" id="GAA3950744.1"/>
    </source>
</evidence>
<evidence type="ECO:0000313" key="7">
    <source>
        <dbReference type="Proteomes" id="UP001501337"/>
    </source>
</evidence>
<comment type="caution">
    <text evidence="6">The sequence shown here is derived from an EMBL/GenBank/DDBJ whole genome shotgun (WGS) entry which is preliminary data.</text>
</comment>
<feature type="transmembrane region" description="Helical" evidence="5">
    <location>
        <begin position="43"/>
        <end position="63"/>
    </location>
</feature>
<dbReference type="CDD" id="cd17477">
    <property type="entry name" value="MFS_YcaD_like"/>
    <property type="match status" value="1"/>
</dbReference>
<sequence>MKVPKLPGILFPLISLAIYSLGHGVLSTLVTVRLSAEGVSSTWIGLVSSAYFAGLIVGTFVNARLIVSVGHIRAFAAYASILAAITLLLGLVVVPEFWALMRFLGGFASGGLLVVIESWILVTTPSVKRGQVMAAYMILFYGSMALGQMVLKNVDLNTLVPFAICAISASLSVVPLALARVNMPILEVGKSLPLGRLLRITPAGITSSFASGLLLGALYGLLPLFFAGSGYDLANTANMMAIVIIGGMALQYPIGRMSDLTDRRIILAALFGITMVISIFFVWAAPTENFWLTASFIFLLGGTMFSMYPISLSHACDEVEPSMVMSVNQGLLIAYSIGAMVGPTMAPFFIEVRGPLGLFAFFSVVCAFTVVFLLYRRTRREAVPLTEHFSHTLSIPNTPIMAEIDPRSEFPEITPVMPEYERRHHDHHDVDVGQNHSAADQDHPARRRNDH</sequence>
<evidence type="ECO:0000256" key="5">
    <source>
        <dbReference type="SAM" id="Phobius"/>
    </source>
</evidence>